<comment type="caution">
    <text evidence="1">The sequence shown here is derived from an EMBL/GenBank/DDBJ whole genome shotgun (WGS) entry which is preliminary data.</text>
</comment>
<feature type="non-terminal residue" evidence="1">
    <location>
        <position position="37"/>
    </location>
</feature>
<accession>M6ZTV5</accession>
<evidence type="ECO:0000313" key="2">
    <source>
        <dbReference type="Proteomes" id="UP000012117"/>
    </source>
</evidence>
<reference evidence="1 2" key="1">
    <citation type="submission" date="2013-01" db="EMBL/GenBank/DDBJ databases">
        <authorList>
            <person name="Harkins D.M."/>
            <person name="Durkin A.S."/>
            <person name="Brinkac L.M."/>
            <person name="Haft D.H."/>
            <person name="Selengut J.D."/>
            <person name="Sanka R."/>
            <person name="DePew J."/>
            <person name="Purushe J."/>
            <person name="Picardeau M."/>
            <person name="Werts C."/>
            <person name="Goarant C."/>
            <person name="Vinetz J.M."/>
            <person name="Sutton G.G."/>
            <person name="Nierman W.C."/>
            <person name="Fouts D.E."/>
        </authorList>
    </citation>
    <scope>NUCLEOTIDE SEQUENCE [LARGE SCALE GENOMIC DNA]</scope>
    <source>
        <strain evidence="1 2">200701872</strain>
    </source>
</reference>
<sequence>MISKFRISIRLKHQKFLKNYQTSVFKSQTQIDYFFVK</sequence>
<evidence type="ECO:0000313" key="1">
    <source>
        <dbReference type="EMBL" id="EMP05195.1"/>
    </source>
</evidence>
<name>M6ZTV5_LEPIR</name>
<protein>
    <submittedName>
        <fullName evidence="1">Uncharacterized protein</fullName>
    </submittedName>
</protein>
<gene>
    <name evidence="1" type="ORF">LEP1GSC124_0624</name>
</gene>
<dbReference type="AlphaFoldDB" id="M6ZTV5"/>
<proteinExistence type="predicted"/>
<dbReference type="Proteomes" id="UP000012117">
    <property type="component" value="Unassembled WGS sequence"/>
</dbReference>
<organism evidence="1 2">
    <name type="scientific">Leptospira interrogans serovar Pyrogenes str. 200701872</name>
    <dbReference type="NCBI Taxonomy" id="1193029"/>
    <lineage>
        <taxon>Bacteria</taxon>
        <taxon>Pseudomonadati</taxon>
        <taxon>Spirochaetota</taxon>
        <taxon>Spirochaetia</taxon>
        <taxon>Leptospirales</taxon>
        <taxon>Leptospiraceae</taxon>
        <taxon>Leptospira</taxon>
    </lineage>
</organism>
<dbReference type="EMBL" id="AKWN02000454">
    <property type="protein sequence ID" value="EMP05195.1"/>
    <property type="molecule type" value="Genomic_DNA"/>
</dbReference>